<dbReference type="EMBL" id="LAZR01001587">
    <property type="protein sequence ID" value="KKN42358.1"/>
    <property type="molecule type" value="Genomic_DNA"/>
</dbReference>
<evidence type="ECO:0000313" key="2">
    <source>
        <dbReference type="EMBL" id="KKN42358.1"/>
    </source>
</evidence>
<accession>A0A0F9TLQ3</accession>
<dbReference type="AlphaFoldDB" id="A0A0F9TLQ3"/>
<name>A0A0F9TLQ3_9ZZZZ</name>
<evidence type="ECO:0000256" key="1">
    <source>
        <dbReference type="SAM" id="MobiDB-lite"/>
    </source>
</evidence>
<sequence>MPLQDLMRSLLQPAGEGGTVLSSPLASLIGLGLSVADTRFAGIYKSTVLEPEKLRLDQAQKNIKLQLELEKLRQLKELKLTGPVATTPTTKPKAGVPSKQKESPPIVSPFLTAPQTIGGFQVPSAVPQAPPQTGVQPLPSPTRAVAPTGSVQEMKNAFSQRLFNVGASTGEISLIKAGATGYFSSLAKIKDEQDEAGRQKTINAAFKFNAGAVRSGVRPSLARHSLATALAEIPGMTPEQLDKSLSAFNRTFATKIKAEDERATILAQAQVAPEAIGIAERGLQGAQPGGALPGTTPQIISPSLPGLPPISDFPIRRRVGITRGNIRIFDDPVDVASAKKLNVLNIEEFEAARDAVGIFKDTGALPPKSIARNLWVQGRHEQLKLSERAQKEVDRTFDAVAMSQDVLELFDAKFTGISGTGLAIASTRAGEVFRNFGVPPETIRDFATYRNALDSVVAPMRLALSGTALTDSEIKRSVNHLKDSIAQLQSDPKAAAASLQKFYSILVGKGNRVFTRLNKTKFFAKENIPTLDEYLGSKSDQEIAGFFKKGLITKQRAMRIRKLGMGK</sequence>
<reference evidence="2" key="1">
    <citation type="journal article" date="2015" name="Nature">
        <title>Complex archaea that bridge the gap between prokaryotes and eukaryotes.</title>
        <authorList>
            <person name="Spang A."/>
            <person name="Saw J.H."/>
            <person name="Jorgensen S.L."/>
            <person name="Zaremba-Niedzwiedzka K."/>
            <person name="Martijn J."/>
            <person name="Lind A.E."/>
            <person name="van Eijk R."/>
            <person name="Schleper C."/>
            <person name="Guy L."/>
            <person name="Ettema T.J."/>
        </authorList>
    </citation>
    <scope>NUCLEOTIDE SEQUENCE</scope>
</reference>
<feature type="compositionally biased region" description="Low complexity" evidence="1">
    <location>
        <begin position="84"/>
        <end position="97"/>
    </location>
</feature>
<protein>
    <submittedName>
        <fullName evidence="2">Uncharacterized protein</fullName>
    </submittedName>
</protein>
<feature type="region of interest" description="Disordered" evidence="1">
    <location>
        <begin position="84"/>
        <end position="105"/>
    </location>
</feature>
<gene>
    <name evidence="2" type="ORF">LCGC14_0714160</name>
</gene>
<organism evidence="2">
    <name type="scientific">marine sediment metagenome</name>
    <dbReference type="NCBI Taxonomy" id="412755"/>
    <lineage>
        <taxon>unclassified sequences</taxon>
        <taxon>metagenomes</taxon>
        <taxon>ecological metagenomes</taxon>
    </lineage>
</organism>
<proteinExistence type="predicted"/>
<comment type="caution">
    <text evidence="2">The sequence shown here is derived from an EMBL/GenBank/DDBJ whole genome shotgun (WGS) entry which is preliminary data.</text>
</comment>